<dbReference type="Pfam" id="PF00441">
    <property type="entry name" value="Acyl-CoA_dh_1"/>
    <property type="match status" value="1"/>
</dbReference>
<dbReference type="RefSeq" id="WP_043748242.1">
    <property type="nucleotide sequence ID" value="NZ_AQQX01000003.1"/>
</dbReference>
<feature type="domain" description="Acyl-CoA dehydrogenase/oxidase C-terminal" evidence="6">
    <location>
        <begin position="186"/>
        <end position="304"/>
    </location>
</feature>
<organism evidence="7 8">
    <name type="scientific">Pseudooceanicola atlanticus</name>
    <dbReference type="NCBI Taxonomy" id="1461694"/>
    <lineage>
        <taxon>Bacteria</taxon>
        <taxon>Pseudomonadati</taxon>
        <taxon>Pseudomonadota</taxon>
        <taxon>Alphaproteobacteria</taxon>
        <taxon>Rhodobacterales</taxon>
        <taxon>Paracoccaceae</taxon>
        <taxon>Pseudooceanicola</taxon>
    </lineage>
</organism>
<dbReference type="SUPFAM" id="SSF56645">
    <property type="entry name" value="Acyl-CoA dehydrogenase NM domain-like"/>
    <property type="match status" value="1"/>
</dbReference>
<dbReference type="GO" id="GO:0050660">
    <property type="term" value="F:flavin adenine dinucleotide binding"/>
    <property type="evidence" value="ECO:0007669"/>
    <property type="project" value="InterPro"/>
</dbReference>
<comment type="similarity">
    <text evidence="2">Belongs to the acyl-CoA dehydrogenase family.</text>
</comment>
<dbReference type="AlphaFoldDB" id="A0A0A0EFH1"/>
<dbReference type="PANTHER" id="PTHR43884:SF20">
    <property type="entry name" value="ACYL-COA DEHYDROGENASE FADE28"/>
    <property type="match status" value="1"/>
</dbReference>
<dbReference type="Proteomes" id="UP000030004">
    <property type="component" value="Unassembled WGS sequence"/>
</dbReference>
<keyword evidence="3" id="KW-0285">Flavoprotein</keyword>
<comment type="caution">
    <text evidence="7">The sequence shown here is derived from an EMBL/GenBank/DDBJ whole genome shotgun (WGS) entry which is preliminary data.</text>
</comment>
<evidence type="ECO:0000259" key="6">
    <source>
        <dbReference type="Pfam" id="PF00441"/>
    </source>
</evidence>
<dbReference type="OrthoDB" id="7328575at2"/>
<dbReference type="InterPro" id="IPR009100">
    <property type="entry name" value="AcylCoA_DH/oxidase_NM_dom_sf"/>
</dbReference>
<evidence type="ECO:0000256" key="3">
    <source>
        <dbReference type="ARBA" id="ARBA00022630"/>
    </source>
</evidence>
<dbReference type="InterPro" id="IPR036250">
    <property type="entry name" value="AcylCo_DH-like_C"/>
</dbReference>
<proteinExistence type="inferred from homology"/>
<dbReference type="SUPFAM" id="SSF47203">
    <property type="entry name" value="Acyl-CoA dehydrogenase C-terminal domain-like"/>
    <property type="match status" value="1"/>
</dbReference>
<dbReference type="EMBL" id="AQQX01000003">
    <property type="protein sequence ID" value="KGM49154.1"/>
    <property type="molecule type" value="Genomic_DNA"/>
</dbReference>
<dbReference type="InterPro" id="IPR037069">
    <property type="entry name" value="AcylCoA_DH/ox_N_sf"/>
</dbReference>
<accession>A0A0A0EFH1</accession>
<dbReference type="GO" id="GO:0003995">
    <property type="term" value="F:acyl-CoA dehydrogenase activity"/>
    <property type="evidence" value="ECO:0007669"/>
    <property type="project" value="TreeGrafter"/>
</dbReference>
<dbReference type="eggNOG" id="COG1960">
    <property type="taxonomic scope" value="Bacteria"/>
</dbReference>
<dbReference type="PANTHER" id="PTHR43884">
    <property type="entry name" value="ACYL-COA DEHYDROGENASE"/>
    <property type="match status" value="1"/>
</dbReference>
<evidence type="ECO:0000256" key="1">
    <source>
        <dbReference type="ARBA" id="ARBA00001974"/>
    </source>
</evidence>
<evidence type="ECO:0000256" key="2">
    <source>
        <dbReference type="ARBA" id="ARBA00009347"/>
    </source>
</evidence>
<keyword evidence="5" id="KW-0560">Oxidoreductase</keyword>
<dbReference type="InterPro" id="IPR009075">
    <property type="entry name" value="AcylCo_DH/oxidase_C"/>
</dbReference>
<evidence type="ECO:0000313" key="7">
    <source>
        <dbReference type="EMBL" id="KGM49154.1"/>
    </source>
</evidence>
<dbReference type="Gene3D" id="1.20.140.10">
    <property type="entry name" value="Butyryl-CoA Dehydrogenase, subunit A, domain 3"/>
    <property type="match status" value="1"/>
</dbReference>
<reference evidence="7 8" key="1">
    <citation type="journal article" date="2015" name="Antonie Van Leeuwenhoek">
        <title>Pseudooceanicola atlanticus gen. nov. sp. nov., isolated from surface seawater of the Atlantic Ocean and reclassification of Oceanicola batsensis, Oceanicola marinus, Oceanicola nitratireducens, Oceanicola nanhaiensis, Oceanicola antarcticus and Oceanicola flagellatus, as Pseudooceanicola batsensis comb. nov., Pseudooceanicola marinus comb. nov., Pseudooceanicola nitratireducens comb. nov., Pseudooceanicola nanhaiensis comb. nov., Pseudooceanicola antarcticus comb. nov., and Pseudooceanicola flagellatus comb. nov.</title>
        <authorList>
            <person name="Lai Q."/>
            <person name="Li G."/>
            <person name="Liu X."/>
            <person name="Du Y."/>
            <person name="Sun F."/>
            <person name="Shao Z."/>
        </authorList>
    </citation>
    <scope>NUCLEOTIDE SEQUENCE [LARGE SCALE GENOMIC DNA]</scope>
    <source>
        <strain evidence="7 8">22II-s11g</strain>
    </source>
</reference>
<protein>
    <recommendedName>
        <fullName evidence="6">Acyl-CoA dehydrogenase/oxidase C-terminal domain-containing protein</fullName>
    </recommendedName>
</protein>
<keyword evidence="8" id="KW-1185">Reference proteome</keyword>
<keyword evidence="4" id="KW-0274">FAD</keyword>
<comment type="cofactor">
    <cofactor evidence="1">
        <name>FAD</name>
        <dbReference type="ChEBI" id="CHEBI:57692"/>
    </cofactor>
</comment>
<evidence type="ECO:0000313" key="8">
    <source>
        <dbReference type="Proteomes" id="UP000030004"/>
    </source>
</evidence>
<evidence type="ECO:0000256" key="4">
    <source>
        <dbReference type="ARBA" id="ARBA00022827"/>
    </source>
</evidence>
<name>A0A0A0EFH1_9RHOB</name>
<dbReference type="Gene3D" id="1.10.540.10">
    <property type="entry name" value="Acyl-CoA dehydrogenase/oxidase, N-terminal domain"/>
    <property type="match status" value="1"/>
</dbReference>
<evidence type="ECO:0000256" key="5">
    <source>
        <dbReference type="ARBA" id="ARBA00023002"/>
    </source>
</evidence>
<sequence length="326" mass="34003">MSMDLTPPEEMRQILDAAQSMLDSHYPVSRLREGASADDPTPLAEFGTFILALPEDQGGAGFSIVEEAQLHVALGRHLLSPAILAGAVALRLAREVGQDDLADRIGAGDAALTLGIASDGTVTLIDPDGADQALIRDAEGLALAPLEGHEITPVSGLGQSRQVAELALTPANSGRGSAAVTHLHGLLCAAQLLGVTQGARDLAVDYAKTREQFGRPIGSFQAIKHHCANMSIQAEMLSAQLDMAAIALRDGAEDAAFQIAALTRLAPRIALETARLGIQIHGGIGFSAEADAHHYLKQAHLLGLCLGRADLLALPAPMAPTRKETT</sequence>
<gene>
    <name evidence="7" type="ORF">ATO9_10810</name>
</gene>
<dbReference type="STRING" id="1461694.ATO9_10810"/>